<evidence type="ECO:0000256" key="7">
    <source>
        <dbReference type="ARBA" id="ARBA00024631"/>
    </source>
</evidence>
<organism evidence="16 17">
    <name type="scientific">Pristionchus fissidentatus</name>
    <dbReference type="NCBI Taxonomy" id="1538716"/>
    <lineage>
        <taxon>Eukaryota</taxon>
        <taxon>Metazoa</taxon>
        <taxon>Ecdysozoa</taxon>
        <taxon>Nematoda</taxon>
        <taxon>Chromadorea</taxon>
        <taxon>Rhabditida</taxon>
        <taxon>Rhabditina</taxon>
        <taxon>Diplogasteromorpha</taxon>
        <taxon>Diplogasteroidea</taxon>
        <taxon>Neodiplogasteridae</taxon>
        <taxon>Pristionchus</taxon>
    </lineage>
</organism>
<protein>
    <recommendedName>
        <fullName evidence="10">Lipid scramblase CLPTM1L</fullName>
    </recommendedName>
    <alternativeName>
        <fullName evidence="12">Cisplatin resistance-related protein 9</fullName>
    </alternativeName>
    <alternativeName>
        <fullName evidence="11">Cleft lip and palate transmembrane protein 1-like protein</fullName>
    </alternativeName>
</protein>
<evidence type="ECO:0000256" key="1">
    <source>
        <dbReference type="ARBA" id="ARBA00004141"/>
    </source>
</evidence>
<dbReference type="EMBL" id="BTSY01000002">
    <property type="protein sequence ID" value="GMT12717.1"/>
    <property type="molecule type" value="Genomic_DNA"/>
</dbReference>
<comment type="function">
    <text evidence="13">Scramblase that mediates the translocation of glucosaminylphosphatidylinositol (alpha-D-GlcN-(1-6)-(1,2-diacyl-sn-glycero-3-phospho)-1D-myo-inositol, GlcN-PI) across the endoplasmic reticulum (ER) membrane, from the cytosolic leaflet to the luminal leaflet of the ER membrane, where it participates in the biosynthesis of glycosylphosphatidylinositol (GPI). GPI is a lipid glycoconjugate involved in post-translational modification of proteins. Can also translocate 1,2-diacyl-sn-glycero-3-phospho-(1D-myo-inositol) (phosphatidylinositol or PI), as well as several other phospholipids (1,2-diacyl-sn-glycero-3-phosphocholine, 1,2-diacyl-sn-glycero-3-phosphoethanolamine), and N-acetylglucosaminylphosphatidylinositol (GlcNAc-PI) in vitro.</text>
</comment>
<evidence type="ECO:0000256" key="13">
    <source>
        <dbReference type="ARBA" id="ARBA00045827"/>
    </source>
</evidence>
<comment type="similarity">
    <text evidence="2">Belongs to the CLPTM1 family.</text>
</comment>
<evidence type="ECO:0000256" key="5">
    <source>
        <dbReference type="ARBA" id="ARBA00023136"/>
    </source>
</evidence>
<dbReference type="Proteomes" id="UP001432322">
    <property type="component" value="Unassembled WGS sequence"/>
</dbReference>
<dbReference type="InterPro" id="IPR008429">
    <property type="entry name" value="CLPTM1"/>
</dbReference>
<evidence type="ECO:0000256" key="8">
    <source>
        <dbReference type="ARBA" id="ARBA00035895"/>
    </source>
</evidence>
<comment type="caution">
    <text evidence="16">The sequence shown here is derived from an EMBL/GenBank/DDBJ whole genome shotgun (WGS) entry which is preliminary data.</text>
</comment>
<evidence type="ECO:0000256" key="12">
    <source>
        <dbReference type="ARBA" id="ARBA00043155"/>
    </source>
</evidence>
<accession>A0AAV5V306</accession>
<dbReference type="PANTHER" id="PTHR21347">
    <property type="entry name" value="CLEFT LIP AND PALATE ASSOCIATED TRANSMEMBRANE PROTEIN-RELATED"/>
    <property type="match status" value="1"/>
</dbReference>
<feature type="transmembrane region" description="Helical" evidence="15">
    <location>
        <begin position="422"/>
        <end position="445"/>
    </location>
</feature>
<feature type="transmembrane region" description="Helical" evidence="15">
    <location>
        <begin position="310"/>
        <end position="330"/>
    </location>
</feature>
<dbReference type="PANTHER" id="PTHR21347:SF0">
    <property type="entry name" value="LIPID SCRAMBLASE CLPTM1L"/>
    <property type="match status" value="1"/>
</dbReference>
<evidence type="ECO:0000256" key="6">
    <source>
        <dbReference type="ARBA" id="ARBA00024615"/>
    </source>
</evidence>
<dbReference type="AlphaFoldDB" id="A0AAV5V306"/>
<feature type="transmembrane region" description="Helical" evidence="15">
    <location>
        <begin position="27"/>
        <end position="47"/>
    </location>
</feature>
<comment type="subcellular location">
    <subcellularLocation>
        <location evidence="1">Membrane</location>
        <topology evidence="1">Multi-pass membrane protein</topology>
    </subcellularLocation>
</comment>
<feature type="transmembrane region" description="Helical" evidence="15">
    <location>
        <begin position="351"/>
        <end position="366"/>
    </location>
</feature>
<feature type="transmembrane region" description="Helical" evidence="15">
    <location>
        <begin position="452"/>
        <end position="471"/>
    </location>
</feature>
<name>A0AAV5V306_9BILA</name>
<keyword evidence="17" id="KW-1185">Reference proteome</keyword>
<comment type="catalytic activity">
    <reaction evidence="8">
        <text>a 1,2-diacyl-sn-glycero-3-phospho-(1D-myo-inositol)(in) = a 1,2-diacyl-sn-glycero-3-phospho-(1D-myo-inositol)(out)</text>
        <dbReference type="Rhea" id="RHEA:38691"/>
        <dbReference type="ChEBI" id="CHEBI:57880"/>
    </reaction>
</comment>
<keyword evidence="5 15" id="KW-0472">Membrane</keyword>
<evidence type="ECO:0000313" key="17">
    <source>
        <dbReference type="Proteomes" id="UP001432322"/>
    </source>
</evidence>
<dbReference type="GO" id="GO:0012505">
    <property type="term" value="C:endomembrane system"/>
    <property type="evidence" value="ECO:0007669"/>
    <property type="project" value="TreeGrafter"/>
</dbReference>
<comment type="catalytic activity">
    <reaction evidence="6">
        <text>a 1,2-diacyl-sn-glycero-3-phosphoethanolamine(in) = a 1,2-diacyl-sn-glycero-3-phosphoethanolamine(out)</text>
        <dbReference type="Rhea" id="RHEA:38895"/>
        <dbReference type="ChEBI" id="CHEBI:64612"/>
    </reaction>
</comment>
<evidence type="ECO:0000313" key="16">
    <source>
        <dbReference type="EMBL" id="GMT12717.1"/>
    </source>
</evidence>
<proteinExistence type="inferred from homology"/>
<comment type="catalytic activity">
    <reaction evidence="7">
        <text>a 1,2-diacyl-sn-glycero-3-phosphocholine(in) = a 1,2-diacyl-sn-glycero-3-phosphocholine(out)</text>
        <dbReference type="Rhea" id="RHEA:38571"/>
        <dbReference type="ChEBI" id="CHEBI:57643"/>
    </reaction>
</comment>
<evidence type="ECO:0000256" key="11">
    <source>
        <dbReference type="ARBA" id="ARBA00042320"/>
    </source>
</evidence>
<evidence type="ECO:0000256" key="14">
    <source>
        <dbReference type="ARBA" id="ARBA00093208"/>
    </source>
</evidence>
<evidence type="ECO:0000256" key="3">
    <source>
        <dbReference type="ARBA" id="ARBA00022692"/>
    </source>
</evidence>
<comment type="catalytic activity">
    <reaction evidence="9">
        <text>6-(alpha-D-glucosaminyl)-(1-octadecanoyl,2-(9Z)-octadecenoyl-sn-glycero-3-phospho)-1D-myo-inositol(in) = 6-(alpha-D-glucosaminyl)-(1-octadecanoyl,2-(9Z)-octadecenoyl-sn-glycero-3-phospho)-1D-myo-inositol(out)</text>
        <dbReference type="Rhea" id="RHEA:71495"/>
        <dbReference type="ChEBI" id="CHEBI:190691"/>
    </reaction>
</comment>
<evidence type="ECO:0000256" key="15">
    <source>
        <dbReference type="SAM" id="Phobius"/>
    </source>
</evidence>
<evidence type="ECO:0000256" key="4">
    <source>
        <dbReference type="ARBA" id="ARBA00022989"/>
    </source>
</evidence>
<evidence type="ECO:0000256" key="9">
    <source>
        <dbReference type="ARBA" id="ARBA00036810"/>
    </source>
</evidence>
<dbReference type="GO" id="GO:0016020">
    <property type="term" value="C:membrane"/>
    <property type="evidence" value="ECO:0007669"/>
    <property type="project" value="UniProtKB-SubCell"/>
</dbReference>
<dbReference type="Pfam" id="PF05602">
    <property type="entry name" value="CLPTM1"/>
    <property type="match status" value="1"/>
</dbReference>
<keyword evidence="3 15" id="KW-0812">Transmembrane</keyword>
<evidence type="ECO:0000256" key="2">
    <source>
        <dbReference type="ARBA" id="ARBA00009310"/>
    </source>
</evidence>
<gene>
    <name evidence="16" type="ORF">PFISCL1PPCAC_4014</name>
</gene>
<evidence type="ECO:0000256" key="10">
    <source>
        <dbReference type="ARBA" id="ARBA00040905"/>
    </source>
</evidence>
<comment type="catalytic activity">
    <reaction evidence="14">
        <text>a 6-(alpha-D-glucosaminyl)-1-(1,2-diacyl-sn-glycero-3-phospho)-1D-myo-inositol(in) = a 6-(alpha-D-glucosaminyl)-1-(1,2-diacyl-sn-glycero-3-phospho)-1D-myo-inositol(out)</text>
        <dbReference type="Rhea" id="RHEA:71491"/>
        <dbReference type="ChEBI" id="CHEBI:57997"/>
    </reaction>
</comment>
<sequence>MDSVDYVNNYPISIIPSTIIPFFRSGLAMGWFSLGTLTGLAFLFYAGHTMNYFYTLFHPPLCGDEGETRCIEPLIAPSSSFQWPLLQLRVYAGVREHSMALVHTFRHFDVGKEFEKEVTFDLPKQTRANGTLMAKVILLPADFNEEKPSMARWYVEDTVSLSQWKAPAVESFNLMGEEKKAGEKKSTERPVTHIKSVLPIRFCDQAVAFAVKNIPIEFRHMIQTQQVKGGSHKYLPLMRIEHLSMRTKHLNQVKPSNDTTTVLVSYSPSSIGKMRLFISTEVSLNNLLQLHLTEDDLDEVKGIFVDTNPLLLSLTILVSALHLCFDFLAFKNDISFWRNKKSMEGLSTKTLIWRAVSSTIVFFYLMEHKTSMLVLVPSGLTVLIEYWKVGKALKVSFSFRGGFQLGAQSQEEVETDSIDSQAMYYLTALLIPLCLGGAVYSLLYMPHRSWKSWILETAANGVYAFGFLFMLPQLFVNYKLKSVAHLPWRAFMYKAFNTFIDDLFAFIITMPTAHRVACFRDDIVFLVYLYQRWLYPVDKSRVNEYGEDFVEEEKPLEKTSEEKKKD</sequence>
<keyword evidence="4 15" id="KW-1133">Transmembrane helix</keyword>
<reference evidence="16" key="1">
    <citation type="submission" date="2023-10" db="EMBL/GenBank/DDBJ databases">
        <title>Genome assembly of Pristionchus species.</title>
        <authorList>
            <person name="Yoshida K."/>
            <person name="Sommer R.J."/>
        </authorList>
    </citation>
    <scope>NUCLEOTIDE SEQUENCE</scope>
    <source>
        <strain evidence="16">RS5133</strain>
    </source>
</reference>